<dbReference type="PANTHER" id="PTHR43519">
    <property type="entry name" value="ATP-DEPENDENT RNA HELICASE HRPB"/>
    <property type="match status" value="1"/>
</dbReference>
<comment type="caution">
    <text evidence="6">The sequence shown here is derived from an EMBL/GenBank/DDBJ whole genome shotgun (WGS) entry which is preliminary data.</text>
</comment>
<organism evidence="6 7">
    <name type="scientific">Marinobacterium aestuariivivens</name>
    <dbReference type="NCBI Taxonomy" id="1698799"/>
    <lineage>
        <taxon>Bacteria</taxon>
        <taxon>Pseudomonadati</taxon>
        <taxon>Pseudomonadota</taxon>
        <taxon>Gammaproteobacteria</taxon>
        <taxon>Oceanospirillales</taxon>
        <taxon>Oceanospirillaceae</taxon>
        <taxon>Marinobacterium</taxon>
    </lineage>
</organism>
<evidence type="ECO:0000256" key="3">
    <source>
        <dbReference type="SAM" id="MobiDB-lite"/>
    </source>
</evidence>
<feature type="region of interest" description="Disordered" evidence="3">
    <location>
        <begin position="400"/>
        <end position="425"/>
    </location>
</feature>
<dbReference type="EMBL" id="JBHSWE010000001">
    <property type="protein sequence ID" value="MFC6673665.1"/>
    <property type="molecule type" value="Genomic_DNA"/>
</dbReference>
<sequence length="425" mass="48255">MVRLPAHPRIAHMLLEGCRLGLRSLACEVAALLSDRDPLRQDGADIATRLAWLRGESMIARQQRAQWQRLIQQRDQFRSLCDRLDIAAPPAPLVDPQSEQAQALLIACAYPDRIAVRKQSQGLDYRLASGRAARLAAQDPLRNSPWLALAQLTGRAGDATDRIVLAAPFDPALLQGPLRDLLRRQDSVAWSDADNRLVAERQTLIGQLVLSRTPLTEVPPEDRNRTLCALVRKRGLRLLPWTEGLERWRQRVAFLRRHGRDTDDSCHWPDLSDKALLESLDEWLTPWLDPVSHLNHFAALDLGAILQARLPWPLPQQLDEMAPEYYRLPSGHRARIDYSEDPPVLAVKLQELFGCRETPRVGQVALKLHLLSPAHRPLQVTQDLVSFWNNGYRDVQKDMKGRYPKHHWPDDPLQAAPGSGIKRRK</sequence>
<dbReference type="Pfam" id="PF24473">
    <property type="entry name" value="CON_HrpB"/>
    <property type="match status" value="1"/>
</dbReference>
<dbReference type="Pfam" id="PF08482">
    <property type="entry name" value="HrpB_C"/>
    <property type="match status" value="1"/>
</dbReference>
<reference evidence="7" key="1">
    <citation type="journal article" date="2019" name="Int. J. Syst. Evol. Microbiol.">
        <title>The Global Catalogue of Microorganisms (GCM) 10K type strain sequencing project: providing services to taxonomists for standard genome sequencing and annotation.</title>
        <authorList>
            <consortium name="The Broad Institute Genomics Platform"/>
            <consortium name="The Broad Institute Genome Sequencing Center for Infectious Disease"/>
            <person name="Wu L."/>
            <person name="Ma J."/>
        </authorList>
    </citation>
    <scope>NUCLEOTIDE SEQUENCE [LARGE SCALE GENOMIC DNA]</scope>
    <source>
        <strain evidence="7">NBRC 111756</strain>
    </source>
</reference>
<evidence type="ECO:0000313" key="6">
    <source>
        <dbReference type="EMBL" id="MFC6673665.1"/>
    </source>
</evidence>
<gene>
    <name evidence="6" type="ORF">ACFQDL_28910</name>
</gene>
<evidence type="ECO:0000259" key="5">
    <source>
        <dbReference type="Pfam" id="PF24473"/>
    </source>
</evidence>
<evidence type="ECO:0000313" key="7">
    <source>
        <dbReference type="Proteomes" id="UP001596422"/>
    </source>
</evidence>
<accession>A0ABW2A8C2</accession>
<keyword evidence="2 6" id="KW-0547">Nucleotide-binding</keyword>
<evidence type="ECO:0000256" key="2">
    <source>
        <dbReference type="ARBA" id="ARBA00022806"/>
    </source>
</evidence>
<evidence type="ECO:0000259" key="4">
    <source>
        <dbReference type="Pfam" id="PF08482"/>
    </source>
</evidence>
<proteinExistence type="predicted"/>
<dbReference type="InterPro" id="IPR013689">
    <property type="entry name" value="RNA_helicase_ATP-dep_HrpB_C"/>
</dbReference>
<dbReference type="Gene3D" id="1.20.120.1080">
    <property type="match status" value="1"/>
</dbReference>
<keyword evidence="1" id="KW-0378">Hydrolase</keyword>
<feature type="domain" description="ATP-dependent RNA helicase HrpB C-terminal" evidence="4">
    <location>
        <begin position="283"/>
        <end position="412"/>
    </location>
</feature>
<dbReference type="RefSeq" id="WP_379912231.1">
    <property type="nucleotide sequence ID" value="NZ_JBHSWE010000001.1"/>
</dbReference>
<dbReference type="Proteomes" id="UP001596422">
    <property type="component" value="Unassembled WGS sequence"/>
</dbReference>
<keyword evidence="2 6" id="KW-0347">Helicase</keyword>
<dbReference type="GO" id="GO:0004386">
    <property type="term" value="F:helicase activity"/>
    <property type="evidence" value="ECO:0007669"/>
    <property type="project" value="UniProtKB-KW"/>
</dbReference>
<keyword evidence="7" id="KW-1185">Reference proteome</keyword>
<evidence type="ECO:0000256" key="1">
    <source>
        <dbReference type="ARBA" id="ARBA00022801"/>
    </source>
</evidence>
<dbReference type="PANTHER" id="PTHR43519:SF1">
    <property type="entry name" value="ATP-DEPENDENT RNA HELICASE HRPB"/>
    <property type="match status" value="1"/>
</dbReference>
<dbReference type="InterPro" id="IPR056329">
    <property type="entry name" value="CON_HrpB"/>
</dbReference>
<keyword evidence="2 6" id="KW-0067">ATP-binding</keyword>
<protein>
    <submittedName>
        <fullName evidence="6">ATP-dependent helicase C-terminal domain-containing protein</fullName>
    </submittedName>
</protein>
<name>A0ABW2A8C2_9GAMM</name>
<feature type="domain" description="ATP-dependent RNA helicase HrpB connector region" evidence="5">
    <location>
        <begin position="181"/>
        <end position="215"/>
    </location>
</feature>